<dbReference type="GO" id="GO:0008720">
    <property type="term" value="F:D-lactate dehydrogenase (NAD+) activity"/>
    <property type="evidence" value="ECO:0007669"/>
    <property type="project" value="TreeGrafter"/>
</dbReference>
<feature type="domain" description="FAD-binding oxidoreductase/transferase type 4 C-terminal" evidence="5">
    <location>
        <begin position="1"/>
        <end position="75"/>
    </location>
</feature>
<protein>
    <submittedName>
        <fullName evidence="7">Unannotated protein</fullName>
    </submittedName>
</protein>
<dbReference type="PANTHER" id="PTHR11748">
    <property type="entry name" value="D-LACTATE DEHYDROGENASE"/>
    <property type="match status" value="1"/>
</dbReference>
<evidence type="ECO:0000313" key="6">
    <source>
        <dbReference type="EMBL" id="CAB4692627.1"/>
    </source>
</evidence>
<proteinExistence type="predicted"/>
<name>A0A6J7U3I8_9ZZZZ</name>
<dbReference type="Gene3D" id="1.10.45.10">
    <property type="entry name" value="Vanillyl-alcohol Oxidase, Chain A, domain 4"/>
    <property type="match status" value="1"/>
</dbReference>
<dbReference type="SUPFAM" id="SSF55103">
    <property type="entry name" value="FAD-linked oxidases, C-terminal domain"/>
    <property type="match status" value="1"/>
</dbReference>
<evidence type="ECO:0000256" key="2">
    <source>
        <dbReference type="ARBA" id="ARBA00022630"/>
    </source>
</evidence>
<keyword evidence="4" id="KW-0560">Oxidoreductase</keyword>
<dbReference type="InterPro" id="IPR004113">
    <property type="entry name" value="FAD-bd_oxidored_4_C"/>
</dbReference>
<dbReference type="GO" id="GO:0004458">
    <property type="term" value="F:D-lactate dehydrogenase (cytochrome) activity"/>
    <property type="evidence" value="ECO:0007669"/>
    <property type="project" value="TreeGrafter"/>
</dbReference>
<dbReference type="InterPro" id="IPR016171">
    <property type="entry name" value="Vanillyl_alc_oxidase_C-sub2"/>
</dbReference>
<dbReference type="Pfam" id="PF02913">
    <property type="entry name" value="FAD-oxidase_C"/>
    <property type="match status" value="1"/>
</dbReference>
<sequence>MTDPAKPEELEDVRHITHELTMKMIDMGGTCTGEHGIGSGKIQALVAETGAPAVNIMKSIKQTLDPNNILNPGKVFN</sequence>
<dbReference type="EMBL" id="CAEZXQ010000058">
    <property type="protein sequence ID" value="CAB4692627.1"/>
    <property type="molecule type" value="Genomic_DNA"/>
</dbReference>
<dbReference type="GO" id="GO:0005739">
    <property type="term" value="C:mitochondrion"/>
    <property type="evidence" value="ECO:0007669"/>
    <property type="project" value="TreeGrafter"/>
</dbReference>
<accession>A0A6J7U3I8</accession>
<evidence type="ECO:0000256" key="3">
    <source>
        <dbReference type="ARBA" id="ARBA00022827"/>
    </source>
</evidence>
<evidence type="ECO:0000256" key="1">
    <source>
        <dbReference type="ARBA" id="ARBA00001974"/>
    </source>
</evidence>
<keyword evidence="3" id="KW-0274">FAD</keyword>
<comment type="cofactor">
    <cofactor evidence="1">
        <name>FAD</name>
        <dbReference type="ChEBI" id="CHEBI:57692"/>
    </cofactor>
</comment>
<dbReference type="FunFam" id="1.10.45.10:FF:000001">
    <property type="entry name" value="D-lactate dehydrogenase mitochondrial"/>
    <property type="match status" value="1"/>
</dbReference>
<organism evidence="7">
    <name type="scientific">freshwater metagenome</name>
    <dbReference type="NCBI Taxonomy" id="449393"/>
    <lineage>
        <taxon>unclassified sequences</taxon>
        <taxon>metagenomes</taxon>
        <taxon>ecological metagenomes</taxon>
    </lineage>
</organism>
<evidence type="ECO:0000313" key="7">
    <source>
        <dbReference type="EMBL" id="CAB5059870.1"/>
    </source>
</evidence>
<dbReference type="AlphaFoldDB" id="A0A6J7U3I8"/>
<dbReference type="GO" id="GO:1903457">
    <property type="term" value="P:lactate catabolic process"/>
    <property type="evidence" value="ECO:0007669"/>
    <property type="project" value="TreeGrafter"/>
</dbReference>
<gene>
    <name evidence="6" type="ORF">UFOPK2576_00510</name>
    <name evidence="7" type="ORF">UFOPK4358_00214</name>
</gene>
<dbReference type="EMBL" id="CAFBQQ010000014">
    <property type="protein sequence ID" value="CAB5059870.1"/>
    <property type="molecule type" value="Genomic_DNA"/>
</dbReference>
<dbReference type="GO" id="GO:0050660">
    <property type="term" value="F:flavin adenine dinucleotide binding"/>
    <property type="evidence" value="ECO:0007669"/>
    <property type="project" value="InterPro"/>
</dbReference>
<reference evidence="7" key="1">
    <citation type="submission" date="2020-05" db="EMBL/GenBank/DDBJ databases">
        <authorList>
            <person name="Chiriac C."/>
            <person name="Salcher M."/>
            <person name="Ghai R."/>
            <person name="Kavagutti S V."/>
        </authorList>
    </citation>
    <scope>NUCLEOTIDE SEQUENCE</scope>
</reference>
<dbReference type="PANTHER" id="PTHR11748:SF111">
    <property type="entry name" value="D-LACTATE DEHYDROGENASE, MITOCHONDRIAL-RELATED"/>
    <property type="match status" value="1"/>
</dbReference>
<evidence type="ECO:0000256" key="4">
    <source>
        <dbReference type="ARBA" id="ARBA00023002"/>
    </source>
</evidence>
<keyword evidence="2" id="KW-0285">Flavoprotein</keyword>
<dbReference type="InterPro" id="IPR016164">
    <property type="entry name" value="FAD-linked_Oxase-like_C"/>
</dbReference>
<evidence type="ECO:0000259" key="5">
    <source>
        <dbReference type="Pfam" id="PF02913"/>
    </source>
</evidence>